<dbReference type="Proteomes" id="UP000501076">
    <property type="component" value="Plasmid pFDU301A"/>
</dbReference>
<feature type="coiled-coil region" evidence="1">
    <location>
        <begin position="239"/>
        <end position="326"/>
    </location>
</feature>
<feature type="compositionally biased region" description="Polar residues" evidence="2">
    <location>
        <begin position="65"/>
        <end position="93"/>
    </location>
</feature>
<gene>
    <name evidence="4" type="ORF">FDZ14_32580</name>
</gene>
<dbReference type="GO" id="GO:0004222">
    <property type="term" value="F:metalloendopeptidase activity"/>
    <property type="evidence" value="ECO:0007669"/>
    <property type="project" value="TreeGrafter"/>
</dbReference>
<evidence type="ECO:0000313" key="5">
    <source>
        <dbReference type="Proteomes" id="UP000501076"/>
    </source>
</evidence>
<keyword evidence="1" id="KW-0175">Coiled coil</keyword>
<proteinExistence type="predicted"/>
<feature type="region of interest" description="Disordered" evidence="2">
    <location>
        <begin position="48"/>
        <end position="93"/>
    </location>
</feature>
<organism evidence="4 5">
    <name type="scientific">Priestia megaterium</name>
    <name type="common">Bacillus megaterium</name>
    <dbReference type="NCBI Taxonomy" id="1404"/>
    <lineage>
        <taxon>Bacteria</taxon>
        <taxon>Bacillati</taxon>
        <taxon>Bacillota</taxon>
        <taxon>Bacilli</taxon>
        <taxon>Bacillales</taxon>
        <taxon>Bacillaceae</taxon>
        <taxon>Priestia</taxon>
    </lineage>
</organism>
<accession>A0A6M6E8D8</accession>
<sequence length="478" mass="53517">MNFCKFLFKQARTLLYERGITLHKKLIFAGSALLIALPLQVKAESQVTPTPIESTTPQTTEPTPASLNTKTEPTQENKNTTEPAASPQPNNTDIQKEIDSEQEQKKLETEKKVDALKEDLKKSEDNKTVIKQQISEISKYIDETEKTITDIQSKINETQAKIVSTENNILSLTKSLGETQKDIVFKTAELNEQKKKLGETISFMYQNRDFGFFQFFFQTENLQDLINAHEFINIIADENEKIYKAIKKQEKALKTQQKKLENNKKKVEDEKNALLTLKKQQEIQKAQQDAILNTHKEHETEMSNKLVEEENQSKQIMAEINKVLEEAKPNTGTENVPLNPNQVLTSPMKAGTYTISSVFGYRVHPVLGRTLAHNGIDMAAPLGTPIYSAGTGTVLFSGPASGFGNWIVIQHDNGLFSIYGHMSSETLYVKQGQRVQQGQLISAVGNQGRSTGPHLHLSIANAYNGSSFSYVDPLTALK</sequence>
<dbReference type="Pfam" id="PF01551">
    <property type="entry name" value="Peptidase_M23"/>
    <property type="match status" value="1"/>
</dbReference>
<dbReference type="CDD" id="cd12797">
    <property type="entry name" value="M23_peptidase"/>
    <property type="match status" value="1"/>
</dbReference>
<dbReference type="SUPFAM" id="SSF51261">
    <property type="entry name" value="Duplicated hybrid motif"/>
    <property type="match status" value="1"/>
</dbReference>
<dbReference type="InterPro" id="IPR011055">
    <property type="entry name" value="Dup_hybrid_motif"/>
</dbReference>
<keyword evidence="4" id="KW-0614">Plasmid</keyword>
<dbReference type="InterPro" id="IPR016047">
    <property type="entry name" value="M23ase_b-sheet_dom"/>
</dbReference>
<dbReference type="PANTHER" id="PTHR21666:SF270">
    <property type="entry name" value="MUREIN HYDROLASE ACTIVATOR ENVC"/>
    <property type="match status" value="1"/>
</dbReference>
<dbReference type="PANTHER" id="PTHR21666">
    <property type="entry name" value="PEPTIDASE-RELATED"/>
    <property type="match status" value="1"/>
</dbReference>
<evidence type="ECO:0000313" key="4">
    <source>
        <dbReference type="EMBL" id="QJX80827.1"/>
    </source>
</evidence>
<dbReference type="AlphaFoldDB" id="A0A6M6E8D8"/>
<feature type="compositionally biased region" description="Low complexity" evidence="2">
    <location>
        <begin position="48"/>
        <end position="64"/>
    </location>
</feature>
<dbReference type="Gene3D" id="6.10.250.3150">
    <property type="match status" value="1"/>
</dbReference>
<evidence type="ECO:0000256" key="2">
    <source>
        <dbReference type="SAM" id="MobiDB-lite"/>
    </source>
</evidence>
<dbReference type="EMBL" id="CP045273">
    <property type="protein sequence ID" value="QJX80827.1"/>
    <property type="molecule type" value="Genomic_DNA"/>
</dbReference>
<feature type="domain" description="M23ase beta-sheet core" evidence="3">
    <location>
        <begin position="373"/>
        <end position="461"/>
    </location>
</feature>
<name>A0A6M6E8D8_PRIMG</name>
<dbReference type="Gene3D" id="2.70.70.10">
    <property type="entry name" value="Glucose Permease (Domain IIA)"/>
    <property type="match status" value="1"/>
</dbReference>
<geneLocation type="plasmid" evidence="5">
    <name>pfdu301a</name>
</geneLocation>
<reference evidence="4 5" key="1">
    <citation type="submission" date="2019-10" db="EMBL/GenBank/DDBJ databases">
        <title>Complete genome sequences for adaption low water activity.</title>
        <authorList>
            <person name="Zhao L."/>
            <person name="Zhong J."/>
        </authorList>
    </citation>
    <scope>NUCLEOTIDE SEQUENCE [LARGE SCALE GENOMIC DNA]</scope>
    <source>
        <strain evidence="4 5">FDU301</strain>
        <plasmid evidence="5">pfdu301a</plasmid>
    </source>
</reference>
<evidence type="ECO:0000259" key="3">
    <source>
        <dbReference type="Pfam" id="PF01551"/>
    </source>
</evidence>
<dbReference type="InterPro" id="IPR050570">
    <property type="entry name" value="Cell_wall_metabolism_enzyme"/>
</dbReference>
<evidence type="ECO:0000256" key="1">
    <source>
        <dbReference type="SAM" id="Coils"/>
    </source>
</evidence>
<protein>
    <submittedName>
        <fullName evidence="4">Peptidoglycan DD-metalloendopeptidase family protein</fullName>
    </submittedName>
</protein>